<comment type="caution">
    <text evidence="1">The sequence shown here is derived from an EMBL/GenBank/DDBJ whole genome shotgun (WGS) entry which is preliminary data.</text>
</comment>
<dbReference type="AlphaFoldDB" id="A0A9P7BKD9"/>
<proteinExistence type="predicted"/>
<organism evidence="1 2">
    <name type="scientific">Rhizopus oryzae</name>
    <name type="common">Mucormycosis agent</name>
    <name type="synonym">Rhizopus arrhizus var. delemar</name>
    <dbReference type="NCBI Taxonomy" id="64495"/>
    <lineage>
        <taxon>Eukaryota</taxon>
        <taxon>Fungi</taxon>
        <taxon>Fungi incertae sedis</taxon>
        <taxon>Mucoromycota</taxon>
        <taxon>Mucoromycotina</taxon>
        <taxon>Mucoromycetes</taxon>
        <taxon>Mucorales</taxon>
        <taxon>Mucorineae</taxon>
        <taxon>Rhizopodaceae</taxon>
        <taxon>Rhizopus</taxon>
    </lineage>
</organism>
<dbReference type="Proteomes" id="UP000716291">
    <property type="component" value="Unassembled WGS sequence"/>
</dbReference>
<reference evidence="1" key="1">
    <citation type="journal article" date="2020" name="Microb. Genom.">
        <title>Genetic diversity of clinical and environmental Mucorales isolates obtained from an investigation of mucormycosis cases among solid organ transplant recipients.</title>
        <authorList>
            <person name="Nguyen M.H."/>
            <person name="Kaul D."/>
            <person name="Muto C."/>
            <person name="Cheng S.J."/>
            <person name="Richter R.A."/>
            <person name="Bruno V.M."/>
            <person name="Liu G."/>
            <person name="Beyhan S."/>
            <person name="Sundermann A.J."/>
            <person name="Mounaud S."/>
            <person name="Pasculle A.W."/>
            <person name="Nierman W.C."/>
            <person name="Driscoll E."/>
            <person name="Cumbie R."/>
            <person name="Clancy C.J."/>
            <person name="Dupont C.L."/>
        </authorList>
    </citation>
    <scope>NUCLEOTIDE SEQUENCE</scope>
    <source>
        <strain evidence="1">GL11</strain>
    </source>
</reference>
<accession>A0A9P7BKD9</accession>
<keyword evidence="2" id="KW-1185">Reference proteome</keyword>
<name>A0A9P7BKD9_RHIOR</name>
<sequence>MSPLETIPLLNCLLYADDVVLIAERTTMTGLLRVPFKPEGYLDPDELIRRNSSKELATMNVLNSIVRPQLEYGLAINRFTNTQLKSIEDVQDTCIREIYGARGKTSTKHSSFTGPYAYLTMHCYADYYHTFDTFVDTNGSSSQRPLSGKAYLLQERNWISTCSKQPKNASCNNL</sequence>
<evidence type="ECO:0000313" key="1">
    <source>
        <dbReference type="EMBL" id="KAG1293756.1"/>
    </source>
</evidence>
<gene>
    <name evidence="1" type="ORF">G6F64_013516</name>
</gene>
<protein>
    <submittedName>
        <fullName evidence="1">Uncharacterized protein</fullName>
    </submittedName>
</protein>
<evidence type="ECO:0000313" key="2">
    <source>
        <dbReference type="Proteomes" id="UP000716291"/>
    </source>
</evidence>
<dbReference type="EMBL" id="JAANQT010005684">
    <property type="protein sequence ID" value="KAG1293756.1"/>
    <property type="molecule type" value="Genomic_DNA"/>
</dbReference>